<organism evidence="4 5">
    <name type="scientific">Planosporangium mesophilum</name>
    <dbReference type="NCBI Taxonomy" id="689768"/>
    <lineage>
        <taxon>Bacteria</taxon>
        <taxon>Bacillati</taxon>
        <taxon>Actinomycetota</taxon>
        <taxon>Actinomycetes</taxon>
        <taxon>Micromonosporales</taxon>
        <taxon>Micromonosporaceae</taxon>
        <taxon>Planosporangium</taxon>
    </lineage>
</organism>
<evidence type="ECO:0000313" key="4">
    <source>
        <dbReference type="EMBL" id="GII25819.1"/>
    </source>
</evidence>
<name>A0A8J3X3S8_9ACTN</name>
<comment type="similarity">
    <text evidence="1">Belongs to the UPF0312 family.</text>
</comment>
<dbReference type="Proteomes" id="UP000599074">
    <property type="component" value="Unassembled WGS sequence"/>
</dbReference>
<keyword evidence="5" id="KW-1185">Reference proteome</keyword>
<feature type="domain" description="Lipid/polyisoprenoid-binding YceI-like" evidence="3">
    <location>
        <begin position="123"/>
        <end position="291"/>
    </location>
</feature>
<evidence type="ECO:0000259" key="3">
    <source>
        <dbReference type="SMART" id="SM00867"/>
    </source>
</evidence>
<evidence type="ECO:0000256" key="2">
    <source>
        <dbReference type="SAM" id="MobiDB-lite"/>
    </source>
</evidence>
<dbReference type="SMART" id="SM00867">
    <property type="entry name" value="YceI"/>
    <property type="match status" value="1"/>
</dbReference>
<comment type="caution">
    <text evidence="4">The sequence shown here is derived from an EMBL/GenBank/DDBJ whole genome shotgun (WGS) entry which is preliminary data.</text>
</comment>
<dbReference type="PANTHER" id="PTHR34406:SF1">
    <property type="entry name" value="PROTEIN YCEI"/>
    <property type="match status" value="1"/>
</dbReference>
<accession>A0A8J3X3S8</accession>
<proteinExistence type="inferred from homology"/>
<dbReference type="InterPro" id="IPR036761">
    <property type="entry name" value="TTHA0802/YceI-like_sf"/>
</dbReference>
<dbReference type="SUPFAM" id="SSF49464">
    <property type="entry name" value="Carboxypeptidase regulatory domain-like"/>
    <property type="match status" value="1"/>
</dbReference>
<dbReference type="Gene3D" id="2.60.40.1120">
    <property type="entry name" value="Carboxypeptidase-like, regulatory domain"/>
    <property type="match status" value="1"/>
</dbReference>
<evidence type="ECO:0000313" key="5">
    <source>
        <dbReference type="Proteomes" id="UP000599074"/>
    </source>
</evidence>
<dbReference type="SUPFAM" id="SSF101874">
    <property type="entry name" value="YceI-like"/>
    <property type="match status" value="1"/>
</dbReference>
<reference evidence="4" key="1">
    <citation type="submission" date="2021-01" db="EMBL/GenBank/DDBJ databases">
        <title>Whole genome shotgun sequence of Planosporangium mesophilum NBRC 109066.</title>
        <authorList>
            <person name="Komaki H."/>
            <person name="Tamura T."/>
        </authorList>
    </citation>
    <scope>NUCLEOTIDE SEQUENCE</scope>
    <source>
        <strain evidence="4">NBRC 109066</strain>
    </source>
</reference>
<protein>
    <recommendedName>
        <fullName evidence="3">Lipid/polyisoprenoid-binding YceI-like domain-containing protein</fullName>
    </recommendedName>
</protein>
<gene>
    <name evidence="4" type="ORF">Pme01_54160</name>
</gene>
<dbReference type="AlphaFoldDB" id="A0A8J3X3S8"/>
<dbReference type="Gene3D" id="2.40.128.110">
    <property type="entry name" value="Lipid/polyisoprenoid-binding, YceI-like"/>
    <property type="match status" value="1"/>
</dbReference>
<dbReference type="InterPro" id="IPR008969">
    <property type="entry name" value="CarboxyPept-like_regulatory"/>
</dbReference>
<dbReference type="PANTHER" id="PTHR34406">
    <property type="entry name" value="PROTEIN YCEI"/>
    <property type="match status" value="1"/>
</dbReference>
<feature type="region of interest" description="Disordered" evidence="2">
    <location>
        <begin position="1"/>
        <end position="27"/>
    </location>
</feature>
<evidence type="ECO:0000256" key="1">
    <source>
        <dbReference type="ARBA" id="ARBA00008812"/>
    </source>
</evidence>
<dbReference type="InterPro" id="IPR007372">
    <property type="entry name" value="Lipid/polyisoprenoid-bd_YceI"/>
</dbReference>
<dbReference type="EMBL" id="BOON01000059">
    <property type="protein sequence ID" value="GII25819.1"/>
    <property type="molecule type" value="Genomic_DNA"/>
</dbReference>
<sequence>MSAVEPDVSAVERATPSAANGAPTPDRAHRVRGVVSTVDGWPLPGAAVTVVGATGAQLGRGAADEAGAFSVAVAAAGPATFICAAPGVDPVARSITVSGRGATDVGVVLMDSPRRTALPEPGVWVLDPAHSIVRAKARHLALSHVEGRFMAFSGEVRVADPVEASTVEVTIEAASIDTGNADRDAHLRSPDFLDVERFPVLRYRGERVVRQDEDRWRVEGFLTIRDVTRPVALEATYLGSGSDPWGGQRIALVASTQLARRDYEMNWNMGLPGGLVVVGPTLRIDLEIQAVRQVEDAVST</sequence>
<dbReference type="Pfam" id="PF04264">
    <property type="entry name" value="YceI"/>
    <property type="match status" value="1"/>
</dbReference>